<comment type="caution">
    <text evidence="1">The sequence shown here is derived from an EMBL/GenBank/DDBJ whole genome shotgun (WGS) entry which is preliminary data.</text>
</comment>
<organism evidence="1 2">
    <name type="scientific">Collybia nuda</name>
    <dbReference type="NCBI Taxonomy" id="64659"/>
    <lineage>
        <taxon>Eukaryota</taxon>
        <taxon>Fungi</taxon>
        <taxon>Dikarya</taxon>
        <taxon>Basidiomycota</taxon>
        <taxon>Agaricomycotina</taxon>
        <taxon>Agaricomycetes</taxon>
        <taxon>Agaricomycetidae</taxon>
        <taxon>Agaricales</taxon>
        <taxon>Tricholomatineae</taxon>
        <taxon>Clitocybaceae</taxon>
        <taxon>Collybia</taxon>
    </lineage>
</organism>
<evidence type="ECO:0000313" key="1">
    <source>
        <dbReference type="EMBL" id="KAF9456892.1"/>
    </source>
</evidence>
<dbReference type="Proteomes" id="UP000807353">
    <property type="component" value="Unassembled WGS sequence"/>
</dbReference>
<proteinExistence type="predicted"/>
<dbReference type="EMBL" id="MU150398">
    <property type="protein sequence ID" value="KAF9456892.1"/>
    <property type="molecule type" value="Genomic_DNA"/>
</dbReference>
<name>A0A9P6C992_9AGAR</name>
<keyword evidence="2" id="KW-1185">Reference proteome</keyword>
<gene>
    <name evidence="1" type="ORF">BDZ94DRAFT_1241194</name>
</gene>
<dbReference type="AlphaFoldDB" id="A0A9P6C992"/>
<accession>A0A9P6C992</accession>
<protein>
    <submittedName>
        <fullName evidence="1">Uncharacterized protein</fullName>
    </submittedName>
</protein>
<evidence type="ECO:0000313" key="2">
    <source>
        <dbReference type="Proteomes" id="UP000807353"/>
    </source>
</evidence>
<reference evidence="1" key="1">
    <citation type="submission" date="2020-11" db="EMBL/GenBank/DDBJ databases">
        <authorList>
            <consortium name="DOE Joint Genome Institute"/>
            <person name="Ahrendt S."/>
            <person name="Riley R."/>
            <person name="Andreopoulos W."/>
            <person name="Labutti K."/>
            <person name="Pangilinan J."/>
            <person name="Ruiz-Duenas F.J."/>
            <person name="Barrasa J.M."/>
            <person name="Sanchez-Garcia M."/>
            <person name="Camarero S."/>
            <person name="Miyauchi S."/>
            <person name="Serrano A."/>
            <person name="Linde D."/>
            <person name="Babiker R."/>
            <person name="Drula E."/>
            <person name="Ayuso-Fernandez I."/>
            <person name="Pacheco R."/>
            <person name="Padilla G."/>
            <person name="Ferreira P."/>
            <person name="Barriuso J."/>
            <person name="Kellner H."/>
            <person name="Castanera R."/>
            <person name="Alfaro M."/>
            <person name="Ramirez L."/>
            <person name="Pisabarro A.G."/>
            <person name="Kuo A."/>
            <person name="Tritt A."/>
            <person name="Lipzen A."/>
            <person name="He G."/>
            <person name="Yan M."/>
            <person name="Ng V."/>
            <person name="Cullen D."/>
            <person name="Martin F."/>
            <person name="Rosso M.-N."/>
            <person name="Henrissat B."/>
            <person name="Hibbett D."/>
            <person name="Martinez A.T."/>
            <person name="Grigoriev I.V."/>
        </authorList>
    </citation>
    <scope>NUCLEOTIDE SEQUENCE</scope>
    <source>
        <strain evidence="1">CBS 247.69</strain>
    </source>
</reference>
<sequence length="426" mass="48826">MRDNEKFILDPYLACLWSSLEEMLRFIIANVKNVANDQVLLPRDVSDLGYNKPHRTCEIAMHQAVASRNCFVIWIGALSYYMATYGLLLSSTIEESTVWKNMVLLVGEEGIVAKFSPENPRARTVLPMLNNNIEGMKTKIDSFLYWGVPVLIRWEESYEVLRPELGIYTPPLELTRAVKWGQRLRLGHHKPSALSVNKPRPAPLTLHTARDPSSVINLENAEPFYFALKRFHSEQQQDAMDDSLREQREKNVDMGIYDLTSKFFVWGCRESGEWVRVQVERGRVPYLMSVMGYAYDSVHNEWDLDFELVEPLGTTLKTIVEGSGPSRLPTYAPQQGQEWILETIPSPPSQMEQNSPVTSPNIQNAGDKQLVFVMAKLQSASIHPVELEWVMPKEYTKRLRKLTHEPALNDLEVRLLDIHSPLVENM</sequence>